<evidence type="ECO:0000256" key="1">
    <source>
        <dbReference type="ARBA" id="ARBA00009981"/>
    </source>
</evidence>
<comment type="caution">
    <text evidence="2">The sequence shown here is derived from an EMBL/GenBank/DDBJ whole genome shotgun (WGS) entry which is preliminary data.</text>
</comment>
<dbReference type="Proteomes" id="UP000051010">
    <property type="component" value="Unassembled WGS sequence"/>
</dbReference>
<dbReference type="PATRIC" id="fig|1423786.4.peg.1574"/>
<gene>
    <name evidence="2" type="ORF">FD47_GL001471</name>
</gene>
<evidence type="ECO:0000313" key="2">
    <source>
        <dbReference type="EMBL" id="KRM43669.1"/>
    </source>
</evidence>
<dbReference type="Gene3D" id="3.40.1620.10">
    <property type="entry name" value="YefM-like domain"/>
    <property type="match status" value="1"/>
</dbReference>
<evidence type="ECO:0008006" key="4">
    <source>
        <dbReference type="Google" id="ProtNLM"/>
    </source>
</evidence>
<dbReference type="RefSeq" id="WP_054734847.1">
    <property type="nucleotide sequence ID" value="NZ_AZFZ01000031.1"/>
</dbReference>
<comment type="similarity">
    <text evidence="1">Belongs to the phD/YefM antitoxin family.</text>
</comment>
<sequence>MAIYTPSSLRKNLFKVLKDVLDSDDEVEVAVQEKNQPTRKSVVIIDKEKLDKLKRDSRSASKSFYDTPEAKAALREAVNGQVKTIGNGSLEDFDKWISKLDDEAKKNRKV</sequence>
<dbReference type="SUPFAM" id="SSF143120">
    <property type="entry name" value="YefM-like"/>
    <property type="match status" value="1"/>
</dbReference>
<dbReference type="AlphaFoldDB" id="A0A0R1YP58"/>
<dbReference type="EMBL" id="AZFZ01000031">
    <property type="protein sequence ID" value="KRM43669.1"/>
    <property type="molecule type" value="Genomic_DNA"/>
</dbReference>
<dbReference type="InterPro" id="IPR036165">
    <property type="entry name" value="YefM-like_sf"/>
</dbReference>
<name>A0A0R1YP58_9LACO</name>
<protein>
    <recommendedName>
        <fullName evidence="4">Antitoxin</fullName>
    </recommendedName>
</protein>
<evidence type="ECO:0000313" key="3">
    <source>
        <dbReference type="Proteomes" id="UP000051010"/>
    </source>
</evidence>
<reference evidence="2 3" key="1">
    <citation type="journal article" date="2015" name="Genome Announc.">
        <title>Expanding the biotechnology potential of lactobacilli through comparative genomics of 213 strains and associated genera.</title>
        <authorList>
            <person name="Sun Z."/>
            <person name="Harris H.M."/>
            <person name="McCann A."/>
            <person name="Guo C."/>
            <person name="Argimon S."/>
            <person name="Zhang W."/>
            <person name="Yang X."/>
            <person name="Jeffery I.B."/>
            <person name="Cooney J.C."/>
            <person name="Kagawa T.F."/>
            <person name="Liu W."/>
            <person name="Song Y."/>
            <person name="Salvetti E."/>
            <person name="Wrobel A."/>
            <person name="Rasinkangas P."/>
            <person name="Parkhill J."/>
            <person name="Rea M.C."/>
            <person name="O'Sullivan O."/>
            <person name="Ritari J."/>
            <person name="Douillard F.P."/>
            <person name="Paul Ross R."/>
            <person name="Yang R."/>
            <person name="Briner A.E."/>
            <person name="Felis G.E."/>
            <person name="de Vos W.M."/>
            <person name="Barrangou R."/>
            <person name="Klaenhammer T.R."/>
            <person name="Caufield P.W."/>
            <person name="Cui Y."/>
            <person name="Zhang H."/>
            <person name="O'Toole P.W."/>
        </authorList>
    </citation>
    <scope>NUCLEOTIDE SEQUENCE [LARGE SCALE GENOMIC DNA]</scope>
    <source>
        <strain evidence="2 3">DSM 18390</strain>
    </source>
</reference>
<organism evidence="2 3">
    <name type="scientific">Lentilactobacillus parafarraginis DSM 18390 = JCM 14109</name>
    <dbReference type="NCBI Taxonomy" id="1423786"/>
    <lineage>
        <taxon>Bacteria</taxon>
        <taxon>Bacillati</taxon>
        <taxon>Bacillota</taxon>
        <taxon>Bacilli</taxon>
        <taxon>Lactobacillales</taxon>
        <taxon>Lactobacillaceae</taxon>
        <taxon>Lentilactobacillus</taxon>
    </lineage>
</organism>
<proteinExistence type="inferred from homology"/>
<accession>A0A0R1YP58</accession>